<evidence type="ECO:0000313" key="2">
    <source>
        <dbReference type="EMBL" id="MDM5264069.1"/>
    </source>
</evidence>
<comment type="caution">
    <text evidence="2">The sequence shown here is derived from an EMBL/GenBank/DDBJ whole genome shotgun (WGS) entry which is preliminary data.</text>
</comment>
<keyword evidence="1" id="KW-0472">Membrane</keyword>
<organism evidence="2 3">
    <name type="scientific">Sulfurovum xiamenensis</name>
    <dbReference type="NCBI Taxonomy" id="3019066"/>
    <lineage>
        <taxon>Bacteria</taxon>
        <taxon>Pseudomonadati</taxon>
        <taxon>Campylobacterota</taxon>
        <taxon>Epsilonproteobacteria</taxon>
        <taxon>Campylobacterales</taxon>
        <taxon>Sulfurovaceae</taxon>
        <taxon>Sulfurovum</taxon>
    </lineage>
</organism>
<gene>
    <name evidence="2" type="ORF">PF327_07660</name>
</gene>
<feature type="transmembrane region" description="Helical" evidence="1">
    <location>
        <begin position="161"/>
        <end position="178"/>
    </location>
</feature>
<dbReference type="Proteomes" id="UP001169066">
    <property type="component" value="Unassembled WGS sequence"/>
</dbReference>
<keyword evidence="3" id="KW-1185">Reference proteome</keyword>
<evidence type="ECO:0008006" key="4">
    <source>
        <dbReference type="Google" id="ProtNLM"/>
    </source>
</evidence>
<proteinExistence type="predicted"/>
<protein>
    <recommendedName>
        <fullName evidence="4">DUF2953 domain-containing protein</fullName>
    </recommendedName>
</protein>
<keyword evidence="1" id="KW-0812">Transmembrane</keyword>
<name>A0ABT7QSL5_9BACT</name>
<keyword evidence="1" id="KW-1133">Transmembrane helix</keyword>
<sequence>MEIIAVLIGFLLFVLILLSIPVDLGFYLKKDEVLEYRAELCLLFGLVTIDMAKQNQKTRKSTLPKKKKKEKNLHLVSLRESKRFIKRLMRLVRDLFHDLQIKDLRMHWHFGLGDPADTGMLLGLLQPMLLPWENATLSADFQEAVLEGYCKAEVRIFPIRILGYILAFIFSGATIRVIKNALIK</sequence>
<dbReference type="RefSeq" id="WP_289402008.1">
    <property type="nucleotide sequence ID" value="NZ_JAQIBC010000004.1"/>
</dbReference>
<reference evidence="2" key="1">
    <citation type="submission" date="2023-01" db="EMBL/GenBank/DDBJ databases">
        <title>Sulfurovum sp. XTW-4 genome assembly.</title>
        <authorList>
            <person name="Wang J."/>
        </authorList>
    </citation>
    <scope>NUCLEOTIDE SEQUENCE</scope>
    <source>
        <strain evidence="2">XTW-4</strain>
    </source>
</reference>
<evidence type="ECO:0000256" key="1">
    <source>
        <dbReference type="SAM" id="Phobius"/>
    </source>
</evidence>
<dbReference type="EMBL" id="JAQIBC010000004">
    <property type="protein sequence ID" value="MDM5264069.1"/>
    <property type="molecule type" value="Genomic_DNA"/>
</dbReference>
<feature type="transmembrane region" description="Helical" evidence="1">
    <location>
        <begin position="6"/>
        <end position="28"/>
    </location>
</feature>
<evidence type="ECO:0000313" key="3">
    <source>
        <dbReference type="Proteomes" id="UP001169066"/>
    </source>
</evidence>
<accession>A0ABT7QSL5</accession>